<dbReference type="PROSITE" id="PS00840">
    <property type="entry name" value="SUMT_2"/>
    <property type="match status" value="1"/>
</dbReference>
<evidence type="ECO:0000256" key="5">
    <source>
        <dbReference type="ARBA" id="ARBA00022691"/>
    </source>
</evidence>
<accession>A0A0H3FVY1</accession>
<organism evidence="10 11">
    <name type="scientific">Zymomonas mobilis subsp. mobilis (strain ATCC 10988 / DSM 424 / LMG 404 / NCIMB 8938 / NRRL B-806 / ZM1)</name>
    <dbReference type="NCBI Taxonomy" id="555217"/>
    <lineage>
        <taxon>Bacteria</taxon>
        <taxon>Pseudomonadati</taxon>
        <taxon>Pseudomonadota</taxon>
        <taxon>Alphaproteobacteria</taxon>
        <taxon>Sphingomonadales</taxon>
        <taxon>Zymomonadaceae</taxon>
        <taxon>Zymomonas</taxon>
    </lineage>
</organism>
<evidence type="ECO:0000313" key="10">
    <source>
        <dbReference type="EMBL" id="AEH61925.1"/>
    </source>
</evidence>
<sequence length="288" mass="30964">MESKDDLPKGRENRQKDSVMTNLLDPDARGRVILVGAGPGNPELLTLRAVEVLRQADVVVYDAEIDEGILTYIPKTAQAISVCSESEGEKNERQPLTQGEINALVIAHVRTGSIVVRLKGGDPFVFGRGGEEVEAVRAAGMPVEVVPGVSAALGCAADAMLPLTHRGLSDVVSFVSTPEQETASSVNWKGLAGSGHTLVVYMDIKKARFITQCLIHEGIDSHIPVVIIERGTCKDSRIIRSVLINLENTIQNEKVVGPAILIVGDVALFAKPKNTLHQDYEELDAMAD</sequence>
<evidence type="ECO:0000256" key="3">
    <source>
        <dbReference type="ARBA" id="ARBA00022603"/>
    </source>
</evidence>
<dbReference type="AlphaFoldDB" id="A0A0H3FVY1"/>
<dbReference type="InterPro" id="IPR003043">
    <property type="entry name" value="Uropor_MeTrfase_CS"/>
</dbReference>
<comment type="pathway">
    <text evidence="7">Porphyrin-containing compound metabolism; siroheme biosynthesis; precorrin-2 from uroporphyrinogen III: step 1/1.</text>
</comment>
<dbReference type="PANTHER" id="PTHR45790:SF3">
    <property type="entry name" value="S-ADENOSYL-L-METHIONINE-DEPENDENT UROPORPHYRINOGEN III METHYLTRANSFERASE, CHLOROPLASTIC"/>
    <property type="match status" value="1"/>
</dbReference>
<dbReference type="GO" id="GO:0032259">
    <property type="term" value="P:methylation"/>
    <property type="evidence" value="ECO:0007669"/>
    <property type="project" value="UniProtKB-KW"/>
</dbReference>
<dbReference type="InterPro" id="IPR050161">
    <property type="entry name" value="Siro_Cobalamin_biosynth"/>
</dbReference>
<dbReference type="Proteomes" id="UP000001494">
    <property type="component" value="Chromosome"/>
</dbReference>
<dbReference type="FunFam" id="3.40.1010.10:FF:000001">
    <property type="entry name" value="Siroheme synthase"/>
    <property type="match status" value="1"/>
</dbReference>
<dbReference type="NCBIfam" id="NF004790">
    <property type="entry name" value="PRK06136.1"/>
    <property type="match status" value="1"/>
</dbReference>
<dbReference type="Gene3D" id="3.30.950.10">
    <property type="entry name" value="Methyltransferase, Cobalt-precorrin-4 Transmethylase, Domain 2"/>
    <property type="match status" value="1"/>
</dbReference>
<dbReference type="SUPFAM" id="SSF53790">
    <property type="entry name" value="Tetrapyrrole methylase"/>
    <property type="match status" value="1"/>
</dbReference>
<gene>
    <name evidence="10" type="ordered locus">Zmob_0070</name>
</gene>
<reference evidence="10 11" key="1">
    <citation type="journal article" date="2011" name="J. Bacteriol.">
        <title>Genome sequence of the ethanol-producing Zymomonas mobilis subsp. mobilis lectotype strain ATCC 10988.</title>
        <authorList>
            <person name="Pappas K.M."/>
            <person name="Kouvelis V.N."/>
            <person name="Saunders E."/>
            <person name="Brettin T.S."/>
            <person name="Bruce D."/>
            <person name="Detter C."/>
            <person name="Balakireva M."/>
            <person name="Han C.S."/>
            <person name="Savvakis G."/>
            <person name="Kyrpides N.C."/>
            <person name="Typas M.A."/>
        </authorList>
    </citation>
    <scope>NUCLEOTIDE SEQUENCE [LARGE SCALE GENOMIC DNA]</scope>
    <source>
        <strain evidence="11">ATCC 10988 / DSM 424 / CCUG 17860 / LMG 404 / NCIMB 8938 / NRRL B-806 / ZM1</strain>
    </source>
</reference>
<dbReference type="InterPro" id="IPR035996">
    <property type="entry name" value="4pyrrol_Methylase_sf"/>
</dbReference>
<dbReference type="RefSeq" id="WP_014500315.1">
    <property type="nucleotide sequence ID" value="NC_017262.1"/>
</dbReference>
<keyword evidence="4 8" id="KW-0808">Transferase</keyword>
<dbReference type="InterPro" id="IPR014776">
    <property type="entry name" value="4pyrrole_Mease_sub2"/>
</dbReference>
<dbReference type="InterPro" id="IPR014777">
    <property type="entry name" value="4pyrrole_Mease_sub1"/>
</dbReference>
<dbReference type="CDD" id="cd11642">
    <property type="entry name" value="SUMT"/>
    <property type="match status" value="1"/>
</dbReference>
<evidence type="ECO:0000259" key="9">
    <source>
        <dbReference type="Pfam" id="PF00590"/>
    </source>
</evidence>
<keyword evidence="5" id="KW-0949">S-adenosyl-L-methionine</keyword>
<evidence type="ECO:0000313" key="11">
    <source>
        <dbReference type="Proteomes" id="UP000001494"/>
    </source>
</evidence>
<dbReference type="HOGENOM" id="CLU_011276_7_0_5"/>
<dbReference type="UniPathway" id="UPA00262">
    <property type="reaction ID" value="UER00211"/>
</dbReference>
<evidence type="ECO:0000256" key="2">
    <source>
        <dbReference type="ARBA" id="ARBA00012162"/>
    </source>
</evidence>
<dbReference type="KEGG" id="zmm:Zmob_0070"/>
<evidence type="ECO:0000256" key="1">
    <source>
        <dbReference type="ARBA" id="ARBA00005879"/>
    </source>
</evidence>
<dbReference type="EC" id="2.1.1.107" evidence="2"/>
<comment type="similarity">
    <text evidence="1 8">Belongs to the precorrin methyltransferase family.</text>
</comment>
<evidence type="ECO:0000256" key="4">
    <source>
        <dbReference type="ARBA" id="ARBA00022679"/>
    </source>
</evidence>
<dbReference type="PROSITE" id="PS00839">
    <property type="entry name" value="SUMT_1"/>
    <property type="match status" value="1"/>
</dbReference>
<protein>
    <recommendedName>
        <fullName evidence="2">uroporphyrinogen-III C-methyltransferase</fullName>
        <ecNumber evidence="2">2.1.1.107</ecNumber>
    </recommendedName>
</protein>
<feature type="domain" description="Tetrapyrrole methylase" evidence="9">
    <location>
        <begin position="31"/>
        <end position="243"/>
    </location>
</feature>
<dbReference type="InterPro" id="IPR006366">
    <property type="entry name" value="CobA/CysG_C"/>
</dbReference>
<proteinExistence type="inferred from homology"/>
<evidence type="ECO:0000256" key="7">
    <source>
        <dbReference type="ARBA" id="ARBA00025705"/>
    </source>
</evidence>
<dbReference type="Gene3D" id="3.40.1010.10">
    <property type="entry name" value="Cobalt-precorrin-4 Transmethylase, Domain 1"/>
    <property type="match status" value="1"/>
</dbReference>
<keyword evidence="6" id="KW-0627">Porphyrin biosynthesis</keyword>
<dbReference type="NCBIfam" id="TIGR01469">
    <property type="entry name" value="cobA_cysG_Cterm"/>
    <property type="match status" value="1"/>
</dbReference>
<dbReference type="eggNOG" id="COG0007">
    <property type="taxonomic scope" value="Bacteria"/>
</dbReference>
<name>A0A0H3FVY1_ZYMMA</name>
<evidence type="ECO:0000256" key="8">
    <source>
        <dbReference type="RuleBase" id="RU003960"/>
    </source>
</evidence>
<dbReference type="EMBL" id="CP002850">
    <property type="protein sequence ID" value="AEH61925.1"/>
    <property type="molecule type" value="Genomic_DNA"/>
</dbReference>
<dbReference type="GO" id="GO:0019354">
    <property type="term" value="P:siroheme biosynthetic process"/>
    <property type="evidence" value="ECO:0007669"/>
    <property type="project" value="UniProtKB-UniPathway"/>
</dbReference>
<dbReference type="Pfam" id="PF00590">
    <property type="entry name" value="TP_methylase"/>
    <property type="match status" value="1"/>
</dbReference>
<dbReference type="GO" id="GO:0004851">
    <property type="term" value="F:uroporphyrin-III C-methyltransferase activity"/>
    <property type="evidence" value="ECO:0007669"/>
    <property type="project" value="UniProtKB-EC"/>
</dbReference>
<dbReference type="PANTHER" id="PTHR45790">
    <property type="entry name" value="SIROHEME SYNTHASE-RELATED"/>
    <property type="match status" value="1"/>
</dbReference>
<keyword evidence="3 8" id="KW-0489">Methyltransferase</keyword>
<dbReference type="OrthoDB" id="9815856at2"/>
<evidence type="ECO:0000256" key="6">
    <source>
        <dbReference type="ARBA" id="ARBA00023244"/>
    </source>
</evidence>
<dbReference type="InterPro" id="IPR000878">
    <property type="entry name" value="4pyrrol_Mease"/>
</dbReference>